<evidence type="ECO:0000313" key="2">
    <source>
        <dbReference type="WBParaSite" id="nRc.2.0.1.t16661-RA"/>
    </source>
</evidence>
<dbReference type="WBParaSite" id="nRc.2.0.1.t16661-RA">
    <property type="protein sequence ID" value="nRc.2.0.1.t16661-RA"/>
    <property type="gene ID" value="nRc.2.0.1.g16661"/>
</dbReference>
<reference evidence="2" key="1">
    <citation type="submission" date="2022-11" db="UniProtKB">
        <authorList>
            <consortium name="WormBaseParasite"/>
        </authorList>
    </citation>
    <scope>IDENTIFICATION</scope>
</reference>
<accession>A0A915IS68</accession>
<evidence type="ECO:0000313" key="1">
    <source>
        <dbReference type="Proteomes" id="UP000887565"/>
    </source>
</evidence>
<sequence length="340" mass="39233">MKNPYSNRMDLIYHISCVVLVSMVRSQKTPCHLPGHDEFIFVERSVGKMCDPKRPGQLKDLPKGNKLSADQCTHIVDGKKYTVLRKKAIGRAYIQWRFCGSGNKFDRQICQYNNKCYLEESITRKMKKSDAGTGQDCYKLMRKMQNDYRETFMQMFINSPESCDLNKMIPSPGMEDLFNTLPGEINHLCQTCLEHIPRCNEQTLSSQKRPECIQDAIFLRRSGFGNKWVEIWVTADGEMGPGGSANFRWESTKEWLNQCPVDDFIQATISLKDRLTIKTRAGAEMVGTKNCVINDLSKDKNKCLSMRLLNDAMKYNLSAENFEYNDNGDFTAEYKRYIFK</sequence>
<dbReference type="Proteomes" id="UP000887565">
    <property type="component" value="Unplaced"/>
</dbReference>
<protein>
    <submittedName>
        <fullName evidence="2">Uncharacterized protein</fullName>
    </submittedName>
</protein>
<name>A0A915IS68_ROMCU</name>
<organism evidence="1 2">
    <name type="scientific">Romanomermis culicivorax</name>
    <name type="common">Nematode worm</name>
    <dbReference type="NCBI Taxonomy" id="13658"/>
    <lineage>
        <taxon>Eukaryota</taxon>
        <taxon>Metazoa</taxon>
        <taxon>Ecdysozoa</taxon>
        <taxon>Nematoda</taxon>
        <taxon>Enoplea</taxon>
        <taxon>Dorylaimia</taxon>
        <taxon>Mermithida</taxon>
        <taxon>Mermithoidea</taxon>
        <taxon>Mermithidae</taxon>
        <taxon>Romanomermis</taxon>
    </lineage>
</organism>
<keyword evidence="1" id="KW-1185">Reference proteome</keyword>
<proteinExistence type="predicted"/>
<dbReference type="AlphaFoldDB" id="A0A915IS68"/>